<evidence type="ECO:0000313" key="4">
    <source>
        <dbReference type="Proteomes" id="UP000001062"/>
    </source>
</evidence>
<keyword evidence="1" id="KW-0812">Transmembrane</keyword>
<evidence type="ECO:0000259" key="2">
    <source>
        <dbReference type="Pfam" id="PF13471"/>
    </source>
</evidence>
<dbReference type="STRING" id="717774.Marme_1251"/>
<dbReference type="InterPro" id="IPR032708">
    <property type="entry name" value="McjB_C"/>
</dbReference>
<keyword evidence="1" id="KW-0472">Membrane</keyword>
<dbReference type="RefSeq" id="WP_013660429.1">
    <property type="nucleotide sequence ID" value="NC_015276.1"/>
</dbReference>
<evidence type="ECO:0000256" key="1">
    <source>
        <dbReference type="SAM" id="Phobius"/>
    </source>
</evidence>
<proteinExistence type="predicted"/>
<dbReference type="AlphaFoldDB" id="F2JUV9"/>
<organism evidence="3 4">
    <name type="scientific">Marinomonas mediterranea (strain ATCC 700492 / JCM 21426 / NBRC 103028 / MMB-1)</name>
    <dbReference type="NCBI Taxonomy" id="717774"/>
    <lineage>
        <taxon>Bacteria</taxon>
        <taxon>Pseudomonadati</taxon>
        <taxon>Pseudomonadota</taxon>
        <taxon>Gammaproteobacteria</taxon>
        <taxon>Oceanospirillales</taxon>
        <taxon>Oceanospirillaceae</taxon>
        <taxon>Marinomonas</taxon>
    </lineage>
</organism>
<accession>F2JUV9</accession>
<gene>
    <name evidence="3" type="ordered locus">Marme_1251</name>
</gene>
<sequence length="162" mass="18589">MVSINQLKSKINTFLKLSLLEKVWLFFLYPLSGLARALILTLKYKRLSTYFGFYLKNTQLSIPTTEAQKIRALRIGKTVELCSRYTFWESKCLVQAVMAITLLKYYRIPYVMHLGATLTNDKDEPMKAHAWVLVGDRVITGRAGHKAFSITATYTSECIHDD</sequence>
<dbReference type="OrthoDB" id="3790432at2"/>
<protein>
    <recommendedName>
        <fullName evidence="2">Microcin J25-processing protein McjB C-terminal domain-containing protein</fullName>
    </recommendedName>
</protein>
<name>F2JUV9_MARM1</name>
<dbReference type="NCBIfam" id="NF033537">
    <property type="entry name" value="lasso_biosyn_B2"/>
    <property type="match status" value="1"/>
</dbReference>
<reference evidence="3 4" key="1">
    <citation type="journal article" date="2012" name="Stand. Genomic Sci.">
        <title>Complete genome sequence of the melanogenic marine bacterium Marinomonas mediterranea type strain (MMB-1(T)).</title>
        <authorList>
            <person name="Lucas-Elio P."/>
            <person name="Goodwin L."/>
            <person name="Woyke T."/>
            <person name="Pitluck S."/>
            <person name="Nolan M."/>
            <person name="Kyrpides N.C."/>
            <person name="Detter J.C."/>
            <person name="Copeland A."/>
            <person name="Teshima H."/>
            <person name="Bruce D."/>
            <person name="Detter C."/>
            <person name="Tapia R."/>
            <person name="Han S."/>
            <person name="Land M.L."/>
            <person name="Ivanova N."/>
            <person name="Mikhailova N."/>
            <person name="Johnston A.W."/>
            <person name="Sanchez-Amat A."/>
        </authorList>
    </citation>
    <scope>NUCLEOTIDE SEQUENCE [LARGE SCALE GENOMIC DNA]</scope>
    <source>
        <strain evidence="4">ATCC 700492 / JCM 21426 / NBRC 103028 / MMB-1</strain>
    </source>
</reference>
<feature type="domain" description="Microcin J25-processing protein McjB C-terminal" evidence="2">
    <location>
        <begin position="41"/>
        <end position="150"/>
    </location>
</feature>
<dbReference type="HOGENOM" id="CLU_129168_2_0_6"/>
<dbReference type="EMBL" id="CP002583">
    <property type="protein sequence ID" value="ADZ90524.1"/>
    <property type="molecule type" value="Genomic_DNA"/>
</dbReference>
<dbReference type="Pfam" id="PF13471">
    <property type="entry name" value="Transglut_core3"/>
    <property type="match status" value="1"/>
</dbReference>
<dbReference type="KEGG" id="mme:Marme_1251"/>
<dbReference type="Proteomes" id="UP000001062">
    <property type="component" value="Chromosome"/>
</dbReference>
<dbReference type="PATRIC" id="fig|717774.3.peg.1299"/>
<keyword evidence="1" id="KW-1133">Transmembrane helix</keyword>
<keyword evidence="4" id="KW-1185">Reference proteome</keyword>
<evidence type="ECO:0000313" key="3">
    <source>
        <dbReference type="EMBL" id="ADZ90524.1"/>
    </source>
</evidence>
<dbReference type="InterPro" id="IPR053521">
    <property type="entry name" value="McjB-like"/>
</dbReference>
<feature type="transmembrane region" description="Helical" evidence="1">
    <location>
        <begin position="23"/>
        <end position="42"/>
    </location>
</feature>
<dbReference type="eggNOG" id="ENOG5032RQF">
    <property type="taxonomic scope" value="Bacteria"/>
</dbReference>